<sequence length="271" mass="28577">MRPLRNKHGDEGWIMKIVHKTLAAALSLAFAGAVHAQPTLQLDILGGVYDPDTQTVIAQDDTFTLYAYLIPDASSTLTDTYGLSMAVVPPTGPADSDLGSFTFNSGTIAVTADMTYGVPPIETVATQLSDPGDLADHSIFDTFFSEYTFDFVGASESGEYNTQDDTGQGPITGTGMFYQAFTIDVGDLDESVSIHFDLYNLEVIASCGNNPNCVVGDVDQSLFAPFSHDAQSGPGGGGEGGEEEVPEPGTTLLLGAGLLGLWAMRRRKTGA</sequence>
<keyword evidence="5" id="KW-1185">Reference proteome</keyword>
<name>A0ABX1MXW7_9RHOO</name>
<dbReference type="NCBIfam" id="NF038141">
    <property type="entry name" value="choice_anch_N"/>
    <property type="match status" value="1"/>
</dbReference>
<feature type="chain" id="PRO_5047268878" evidence="2">
    <location>
        <begin position="37"/>
        <end position="271"/>
    </location>
</feature>
<evidence type="ECO:0000313" key="5">
    <source>
        <dbReference type="Proteomes" id="UP000601990"/>
    </source>
</evidence>
<evidence type="ECO:0000256" key="2">
    <source>
        <dbReference type="SAM" id="SignalP"/>
    </source>
</evidence>
<dbReference type="InterPro" id="IPR013424">
    <property type="entry name" value="Ice-binding_C"/>
</dbReference>
<keyword evidence="2" id="KW-0732">Signal</keyword>
<evidence type="ECO:0000256" key="1">
    <source>
        <dbReference type="SAM" id="MobiDB-lite"/>
    </source>
</evidence>
<gene>
    <name evidence="4" type="ORF">GO608_05745</name>
</gene>
<proteinExistence type="predicted"/>
<evidence type="ECO:0000313" key="4">
    <source>
        <dbReference type="EMBL" id="NMF92828.1"/>
    </source>
</evidence>
<organism evidence="4 5">
    <name type="scientific">Aromatoleum buckelii</name>
    <dbReference type="NCBI Taxonomy" id="200254"/>
    <lineage>
        <taxon>Bacteria</taxon>
        <taxon>Pseudomonadati</taxon>
        <taxon>Pseudomonadota</taxon>
        <taxon>Betaproteobacteria</taxon>
        <taxon>Rhodocyclales</taxon>
        <taxon>Rhodocyclaceae</taxon>
        <taxon>Aromatoleum</taxon>
    </lineage>
</organism>
<reference evidence="4" key="1">
    <citation type="submission" date="2019-12" db="EMBL/GenBank/DDBJ databases">
        <title>Comparative genomics gives insights into the taxonomy of the Azoarcus-Aromatoleum group and reveals separate origins of nif in the plant-associated Azoarcus and non-plant-associated Aromatoleum sub-groups.</title>
        <authorList>
            <person name="Lafos M."/>
            <person name="Maluk M."/>
            <person name="Batista M."/>
            <person name="Junghare M."/>
            <person name="Carmona M."/>
            <person name="Faoro H."/>
            <person name="Cruz L.M."/>
            <person name="Battistoni F."/>
            <person name="De Souza E."/>
            <person name="Pedrosa F."/>
            <person name="Chen W.-M."/>
            <person name="Poole P.S."/>
            <person name="Dixon R.A."/>
            <person name="James E.K."/>
        </authorList>
    </citation>
    <scope>NUCLEOTIDE SEQUENCE</scope>
    <source>
        <strain evidence="4">U120</strain>
    </source>
</reference>
<protein>
    <submittedName>
        <fullName evidence="4">PEP-CTERM sorting domain-containing protein</fullName>
    </submittedName>
</protein>
<evidence type="ECO:0000259" key="3">
    <source>
        <dbReference type="Pfam" id="PF07589"/>
    </source>
</evidence>
<dbReference type="NCBIfam" id="TIGR02595">
    <property type="entry name" value="PEP_CTERM"/>
    <property type="match status" value="1"/>
</dbReference>
<dbReference type="Pfam" id="PF07589">
    <property type="entry name" value="PEP-CTERM"/>
    <property type="match status" value="1"/>
</dbReference>
<feature type="signal peptide" evidence="2">
    <location>
        <begin position="1"/>
        <end position="36"/>
    </location>
</feature>
<accession>A0ABX1MXW7</accession>
<comment type="caution">
    <text evidence="4">The sequence shown here is derived from an EMBL/GenBank/DDBJ whole genome shotgun (WGS) entry which is preliminary data.</text>
</comment>
<dbReference type="EMBL" id="WTVH01000007">
    <property type="protein sequence ID" value="NMF92828.1"/>
    <property type="molecule type" value="Genomic_DNA"/>
</dbReference>
<feature type="region of interest" description="Disordered" evidence="1">
    <location>
        <begin position="226"/>
        <end position="249"/>
    </location>
</feature>
<dbReference type="Proteomes" id="UP000601990">
    <property type="component" value="Unassembled WGS sequence"/>
</dbReference>
<feature type="domain" description="Ice-binding protein C-terminal" evidence="3">
    <location>
        <begin position="245"/>
        <end position="267"/>
    </location>
</feature>